<dbReference type="Gene3D" id="3.30.70.890">
    <property type="entry name" value="GHMP kinase, C-terminal domain"/>
    <property type="match status" value="1"/>
</dbReference>
<comment type="similarity">
    <text evidence="1 10">Belongs to the GHMP kinase family. IspE subfamily.</text>
</comment>
<feature type="binding site" evidence="10">
    <location>
        <begin position="89"/>
        <end position="99"/>
    </location>
    <ligand>
        <name>ATP</name>
        <dbReference type="ChEBI" id="CHEBI:30616"/>
    </ligand>
</feature>
<keyword evidence="6 10" id="KW-0418">Kinase</keyword>
<dbReference type="AlphaFoldDB" id="A0A0N9ZHN9"/>
<dbReference type="InterPro" id="IPR004424">
    <property type="entry name" value="IspE"/>
</dbReference>
<dbReference type="Pfam" id="PF08544">
    <property type="entry name" value="GHMP_kinases_C"/>
    <property type="match status" value="1"/>
</dbReference>
<evidence type="ECO:0000256" key="8">
    <source>
        <dbReference type="ARBA" id="ARBA00023229"/>
    </source>
</evidence>
<feature type="domain" description="GHMP kinase C-terminal" evidence="12">
    <location>
        <begin position="194"/>
        <end position="259"/>
    </location>
</feature>
<dbReference type="InterPro" id="IPR036554">
    <property type="entry name" value="GHMP_kinase_C_sf"/>
</dbReference>
<comment type="function">
    <text evidence="10">Catalyzes the phosphorylation of the position 2 hydroxy group of 4-diphosphocytidyl-2C-methyl-D-erythritol.</text>
</comment>
<dbReference type="UniPathway" id="UPA00056">
    <property type="reaction ID" value="UER00094"/>
</dbReference>
<accession>A0A0N9ZHN9</accession>
<dbReference type="PANTHER" id="PTHR43527:SF2">
    <property type="entry name" value="4-DIPHOSPHOCYTIDYL-2-C-METHYL-D-ERYTHRITOL KINASE, CHLOROPLASTIC"/>
    <property type="match status" value="1"/>
</dbReference>
<dbReference type="GO" id="GO:0050515">
    <property type="term" value="F:4-(cytidine 5'-diphospho)-2-C-methyl-D-erythritol kinase activity"/>
    <property type="evidence" value="ECO:0007669"/>
    <property type="project" value="UniProtKB-UniRule"/>
</dbReference>
<dbReference type="EMBL" id="CP012023">
    <property type="protein sequence ID" value="ALI55270.1"/>
    <property type="molecule type" value="Genomic_DNA"/>
</dbReference>
<dbReference type="NCBIfam" id="TIGR00154">
    <property type="entry name" value="ispE"/>
    <property type="match status" value="1"/>
</dbReference>
<dbReference type="GO" id="GO:0005524">
    <property type="term" value="F:ATP binding"/>
    <property type="evidence" value="ECO:0007669"/>
    <property type="project" value="UniProtKB-UniRule"/>
</dbReference>
<evidence type="ECO:0000256" key="5">
    <source>
        <dbReference type="ARBA" id="ARBA00022741"/>
    </source>
</evidence>
<dbReference type="KEGG" id="cmar:IMCC12053_1322"/>
<dbReference type="NCBIfam" id="NF011202">
    <property type="entry name" value="PRK14608.1"/>
    <property type="match status" value="1"/>
</dbReference>
<comment type="pathway">
    <text evidence="10">Isoprenoid biosynthesis; isopentenyl diphosphate biosynthesis via DXP pathway; isopentenyl diphosphate from 1-deoxy-D-xylulose 5-phosphate: step 3/6.</text>
</comment>
<reference evidence="13 14" key="1">
    <citation type="submission" date="2015-05" db="EMBL/GenBank/DDBJ databases">
        <authorList>
            <person name="Wang D.B."/>
            <person name="Wang M."/>
        </authorList>
    </citation>
    <scope>NUCLEOTIDE SEQUENCE [LARGE SCALE GENOMIC DNA]</scope>
    <source>
        <strain evidence="13 14">IMCC 12053</strain>
    </source>
</reference>
<evidence type="ECO:0000256" key="2">
    <source>
        <dbReference type="ARBA" id="ARBA00012052"/>
    </source>
</evidence>
<evidence type="ECO:0000256" key="3">
    <source>
        <dbReference type="ARBA" id="ARBA00017473"/>
    </source>
</evidence>
<dbReference type="Gene3D" id="3.30.230.10">
    <property type="match status" value="1"/>
</dbReference>
<dbReference type="PATRIC" id="fig|1397108.4.peg.1354"/>
<evidence type="ECO:0000256" key="7">
    <source>
        <dbReference type="ARBA" id="ARBA00022840"/>
    </source>
</evidence>
<feature type="active site" evidence="10">
    <location>
        <position position="10"/>
    </location>
</feature>
<keyword evidence="7 10" id="KW-0067">ATP-binding</keyword>
<dbReference type="SUPFAM" id="SSF55060">
    <property type="entry name" value="GHMP Kinase, C-terminal domain"/>
    <property type="match status" value="1"/>
</dbReference>
<feature type="active site" evidence="10">
    <location>
        <position position="127"/>
    </location>
</feature>
<dbReference type="Pfam" id="PF00288">
    <property type="entry name" value="GHMP_kinases_N"/>
    <property type="match status" value="1"/>
</dbReference>
<dbReference type="PANTHER" id="PTHR43527">
    <property type="entry name" value="4-DIPHOSPHOCYTIDYL-2-C-METHYL-D-ERYTHRITOL KINASE, CHLOROPLASTIC"/>
    <property type="match status" value="1"/>
</dbReference>
<comment type="catalytic activity">
    <reaction evidence="10">
        <text>4-CDP-2-C-methyl-D-erythritol + ATP = 4-CDP-2-C-methyl-D-erythritol 2-phosphate + ADP + H(+)</text>
        <dbReference type="Rhea" id="RHEA:18437"/>
        <dbReference type="ChEBI" id="CHEBI:15378"/>
        <dbReference type="ChEBI" id="CHEBI:30616"/>
        <dbReference type="ChEBI" id="CHEBI:57823"/>
        <dbReference type="ChEBI" id="CHEBI:57919"/>
        <dbReference type="ChEBI" id="CHEBI:456216"/>
        <dbReference type="EC" id="2.7.1.148"/>
    </reaction>
</comment>
<evidence type="ECO:0000256" key="4">
    <source>
        <dbReference type="ARBA" id="ARBA00022679"/>
    </source>
</evidence>
<dbReference type="STRING" id="1397108.IMCC12053_1322"/>
<dbReference type="Proteomes" id="UP000064920">
    <property type="component" value="Chromosome"/>
</dbReference>
<dbReference type="GO" id="GO:0019288">
    <property type="term" value="P:isopentenyl diphosphate biosynthetic process, methylerythritol 4-phosphate pathway"/>
    <property type="evidence" value="ECO:0007669"/>
    <property type="project" value="UniProtKB-UniRule"/>
</dbReference>
<evidence type="ECO:0000313" key="14">
    <source>
        <dbReference type="Proteomes" id="UP000064920"/>
    </source>
</evidence>
<dbReference type="SUPFAM" id="SSF54211">
    <property type="entry name" value="Ribosomal protein S5 domain 2-like"/>
    <property type="match status" value="1"/>
</dbReference>
<evidence type="ECO:0000259" key="11">
    <source>
        <dbReference type="Pfam" id="PF00288"/>
    </source>
</evidence>
<sequence length="276" mass="29187">MTVKIFAPAKINLTLHVTGQRADGYHLLDSLVAFVDIGDQITAQRADQSSLIVTGPFADGVPTDATNLVMKAAQISGLHMQMGLDKRLPPSSGIGGGSTDAAATLKAAARLGASPVTPAQALRLGADVPVCLAAKPMRMRGIGEDVQQIKLPALHMVLVNPRVAVSTPEVFKRLEAKDNAPMPEVLPDWPDGVAFADWLTTQRNDLQRPAVKVMPEIAAVLTALALLPNVLATRMSGSGATCFAVFERREEAEAAAAQLAHGNPWWWVKPASTLPA</sequence>
<evidence type="ECO:0000256" key="1">
    <source>
        <dbReference type="ARBA" id="ARBA00009684"/>
    </source>
</evidence>
<protein>
    <recommendedName>
        <fullName evidence="3 10">4-diphosphocytidyl-2-C-methyl-D-erythritol kinase</fullName>
        <shortName evidence="10">CMK</shortName>
        <ecNumber evidence="2 10">2.7.1.148</ecNumber>
    </recommendedName>
    <alternativeName>
        <fullName evidence="9 10">4-(cytidine-5'-diphospho)-2-C-methyl-D-erythritol kinase</fullName>
    </alternativeName>
</protein>
<keyword evidence="5 10" id="KW-0547">Nucleotide-binding</keyword>
<dbReference type="InterPro" id="IPR013750">
    <property type="entry name" value="GHMP_kinase_C_dom"/>
</dbReference>
<keyword evidence="8 10" id="KW-0414">Isoprene biosynthesis</keyword>
<proteinExistence type="inferred from homology"/>
<dbReference type="PIRSF" id="PIRSF010376">
    <property type="entry name" value="IspE"/>
    <property type="match status" value="1"/>
</dbReference>
<evidence type="ECO:0000259" key="12">
    <source>
        <dbReference type="Pfam" id="PF08544"/>
    </source>
</evidence>
<dbReference type="EC" id="2.7.1.148" evidence="2 10"/>
<dbReference type="InterPro" id="IPR014721">
    <property type="entry name" value="Ribsml_uS5_D2-typ_fold_subgr"/>
</dbReference>
<keyword evidence="14" id="KW-1185">Reference proteome</keyword>
<dbReference type="OrthoDB" id="9809438at2"/>
<dbReference type="RefSeq" id="WP_062216902.1">
    <property type="nucleotide sequence ID" value="NZ_CP012023.1"/>
</dbReference>
<gene>
    <name evidence="10" type="primary">ispE</name>
    <name evidence="13" type="ORF">IMCC12053_1322</name>
</gene>
<feature type="domain" description="GHMP kinase N-terminal" evidence="11">
    <location>
        <begin position="67"/>
        <end position="128"/>
    </location>
</feature>
<name>A0A0N9ZHN9_9RHOB</name>
<dbReference type="InterPro" id="IPR006204">
    <property type="entry name" value="GHMP_kinase_N_dom"/>
</dbReference>
<keyword evidence="4 10" id="KW-0808">Transferase</keyword>
<evidence type="ECO:0000256" key="6">
    <source>
        <dbReference type="ARBA" id="ARBA00022777"/>
    </source>
</evidence>
<dbReference type="InterPro" id="IPR020568">
    <property type="entry name" value="Ribosomal_Su5_D2-typ_SF"/>
</dbReference>
<evidence type="ECO:0000256" key="9">
    <source>
        <dbReference type="ARBA" id="ARBA00032554"/>
    </source>
</evidence>
<dbReference type="GO" id="GO:0016114">
    <property type="term" value="P:terpenoid biosynthetic process"/>
    <property type="evidence" value="ECO:0007669"/>
    <property type="project" value="UniProtKB-UniRule"/>
</dbReference>
<evidence type="ECO:0000313" key="13">
    <source>
        <dbReference type="EMBL" id="ALI55270.1"/>
    </source>
</evidence>
<organism evidence="13 14">
    <name type="scientific">Celeribacter marinus</name>
    <dbReference type="NCBI Taxonomy" id="1397108"/>
    <lineage>
        <taxon>Bacteria</taxon>
        <taxon>Pseudomonadati</taxon>
        <taxon>Pseudomonadota</taxon>
        <taxon>Alphaproteobacteria</taxon>
        <taxon>Rhodobacterales</taxon>
        <taxon>Roseobacteraceae</taxon>
        <taxon>Celeribacter</taxon>
    </lineage>
</organism>
<dbReference type="HAMAP" id="MF_00061">
    <property type="entry name" value="IspE"/>
    <property type="match status" value="1"/>
</dbReference>
<evidence type="ECO:0000256" key="10">
    <source>
        <dbReference type="HAMAP-Rule" id="MF_00061"/>
    </source>
</evidence>